<reference evidence="2 3" key="1">
    <citation type="journal article" date="2020" name="Genome Biol. Evol.">
        <title>Comparative genomics of strictly vertically transmitted, feminizing microsporidia endosymbionts of amphipod crustaceans.</title>
        <authorList>
            <person name="Cormier A."/>
            <person name="Chebbi M.A."/>
            <person name="Giraud I."/>
            <person name="Wattier R."/>
            <person name="Teixeira M."/>
            <person name="Gilbert C."/>
            <person name="Rigaud T."/>
            <person name="Cordaux R."/>
        </authorList>
    </citation>
    <scope>NUCLEOTIDE SEQUENCE [LARGE SCALE GENOMIC DNA]</scope>
    <source>
        <strain evidence="2 3">Ou3-Ou53</strain>
    </source>
</reference>
<dbReference type="Proteomes" id="UP000740883">
    <property type="component" value="Unassembled WGS sequence"/>
</dbReference>
<feature type="coiled-coil region" evidence="1">
    <location>
        <begin position="1"/>
        <end position="28"/>
    </location>
</feature>
<dbReference type="GO" id="GO:0006890">
    <property type="term" value="P:retrograde vesicle-mediated transport, Golgi to endoplasmic reticulum"/>
    <property type="evidence" value="ECO:0007669"/>
    <property type="project" value="InterPro"/>
</dbReference>
<proteinExistence type="predicted"/>
<dbReference type="EMBL" id="SBJO01000028">
    <property type="protein sequence ID" value="KAF9764322.1"/>
    <property type="molecule type" value="Genomic_DNA"/>
</dbReference>
<name>A0A9P6H0Y7_9MICR</name>
<evidence type="ECO:0000313" key="2">
    <source>
        <dbReference type="EMBL" id="KAF9764322.1"/>
    </source>
</evidence>
<comment type="caution">
    <text evidence="2">The sequence shown here is derived from an EMBL/GenBank/DDBJ whole genome shotgun (WGS) entry which is preliminary data.</text>
</comment>
<gene>
    <name evidence="2" type="ORF">NGRA_0655</name>
</gene>
<dbReference type="InterPro" id="IPR007528">
    <property type="entry name" value="RINT1_Tip20"/>
</dbReference>
<evidence type="ECO:0000256" key="1">
    <source>
        <dbReference type="SAM" id="Coils"/>
    </source>
</evidence>
<sequence>MESLIKKKQKLEQEIKDYKIKYVEIENKELETEGKIKEFKGELEKELKTFENLSIKLKSSKSSFLALKREIKTYKENKLVEVRNFYLEKYRKYLKDISEFDFRFAYNIFTVFGTANKLCEQIEFENLQMKFRKFLDSKKWETREKIFQSINLKLKDKKKIHEVLFYLRFLLKYELYFKDPVMVDFLYDTVSQEFEYHFLSNKDTNRLDKPEWIFDFLTRKLTEYKRLYSAYEEIYLVERMSHKDIGDEDTYRPTFDDFVFRTKNLINIKINELEIHKSKQKRLLFLNFGVHLIKFIERMKKDFGILLNFENFSEIVDRIQLEYFLEKLEVIHENRHVEWFPMYEDVTRESMVYISKFKTINKDFKLSLLIDSILEYNSIFIDSMRYIKRDEIKALCYLYTQFEEYKGFIIDTENELILEGTPRNREEHAKKVFIDEEEMIELLDKITRFNLENLKLIKNLLENDILNLLKTLKRFKYSSETISRTFIIEISRVLEDYKDCKAYRNLHNFSGSLIDKYILEEILLSFKFDKEEILDFNFFFIKLKQFYNTEDWESKEALDCIKDLLEDKAGEGPLYSIISKLYEGQNDL</sequence>
<dbReference type="GO" id="GO:0070939">
    <property type="term" value="C:Dsl1/NZR complex"/>
    <property type="evidence" value="ECO:0007669"/>
    <property type="project" value="InterPro"/>
</dbReference>
<keyword evidence="3" id="KW-1185">Reference proteome</keyword>
<evidence type="ECO:0000313" key="3">
    <source>
        <dbReference type="Proteomes" id="UP000740883"/>
    </source>
</evidence>
<protein>
    <submittedName>
        <fullName evidence="2">Uncharacterized protein</fullName>
    </submittedName>
</protein>
<dbReference type="PROSITE" id="PS51386">
    <property type="entry name" value="RINT1_TIP20"/>
    <property type="match status" value="1"/>
</dbReference>
<dbReference type="Pfam" id="PF04437">
    <property type="entry name" value="RINT1_TIP1"/>
    <property type="match status" value="1"/>
</dbReference>
<dbReference type="GO" id="GO:0006888">
    <property type="term" value="P:endoplasmic reticulum to Golgi vesicle-mediated transport"/>
    <property type="evidence" value="ECO:0007669"/>
    <property type="project" value="InterPro"/>
</dbReference>
<keyword evidence="1" id="KW-0175">Coiled coil</keyword>
<dbReference type="OrthoDB" id="2189254at2759"/>
<organism evidence="2 3">
    <name type="scientific">Nosema granulosis</name>
    <dbReference type="NCBI Taxonomy" id="83296"/>
    <lineage>
        <taxon>Eukaryota</taxon>
        <taxon>Fungi</taxon>
        <taxon>Fungi incertae sedis</taxon>
        <taxon>Microsporidia</taxon>
        <taxon>Nosematidae</taxon>
        <taxon>Nosema</taxon>
    </lineage>
</organism>
<dbReference type="AlphaFoldDB" id="A0A9P6H0Y7"/>
<accession>A0A9P6H0Y7</accession>